<evidence type="ECO:0000313" key="3">
    <source>
        <dbReference type="Proteomes" id="UP001223390"/>
    </source>
</evidence>
<dbReference type="RefSeq" id="WP_285343656.1">
    <property type="nucleotide sequence ID" value="NZ_JASITI010000025.1"/>
</dbReference>
<accession>A0ABT7GWP3</accession>
<sequence>MNTIRRTAGLLFVALGLTLGSAAWAGSGSASVNSTVAAPPVAMADDATWG</sequence>
<comment type="caution">
    <text evidence="2">The sequence shown here is derived from an EMBL/GenBank/DDBJ whole genome shotgun (WGS) entry which is preliminary data.</text>
</comment>
<dbReference type="Proteomes" id="UP001223390">
    <property type="component" value="Unassembled WGS sequence"/>
</dbReference>
<evidence type="ECO:0000313" key="2">
    <source>
        <dbReference type="EMBL" id="MDK9498022.1"/>
    </source>
</evidence>
<organism evidence="2 3">
    <name type="scientific">Streptomyces katrae</name>
    <dbReference type="NCBI Taxonomy" id="68223"/>
    <lineage>
        <taxon>Bacteria</taxon>
        <taxon>Bacillati</taxon>
        <taxon>Actinomycetota</taxon>
        <taxon>Actinomycetes</taxon>
        <taxon>Kitasatosporales</taxon>
        <taxon>Streptomycetaceae</taxon>
        <taxon>Streptomyces</taxon>
    </lineage>
</organism>
<proteinExistence type="predicted"/>
<gene>
    <name evidence="2" type="ORF">QEZ40_002969</name>
</gene>
<evidence type="ECO:0000256" key="1">
    <source>
        <dbReference type="SAM" id="SignalP"/>
    </source>
</evidence>
<keyword evidence="3" id="KW-1185">Reference proteome</keyword>
<reference evidence="2 3" key="1">
    <citation type="submission" date="2023-05" db="EMBL/GenBank/DDBJ databases">
        <title>Sequencing and Assembly of Streptomyces sp. NP73.</title>
        <authorList>
            <person name="Konwar A.N."/>
            <person name="Saikia K."/>
            <person name="Thakur D."/>
        </authorList>
    </citation>
    <scope>NUCLEOTIDE SEQUENCE [LARGE SCALE GENOMIC DNA]</scope>
    <source>
        <strain evidence="2 3">NP73</strain>
    </source>
</reference>
<feature type="chain" id="PRO_5046193990" evidence="1">
    <location>
        <begin position="26"/>
        <end position="50"/>
    </location>
</feature>
<feature type="signal peptide" evidence="1">
    <location>
        <begin position="1"/>
        <end position="25"/>
    </location>
</feature>
<name>A0ABT7GWP3_9ACTN</name>
<protein>
    <submittedName>
        <fullName evidence="2">Uncharacterized protein</fullName>
    </submittedName>
</protein>
<dbReference type="EMBL" id="JASITI010000025">
    <property type="protein sequence ID" value="MDK9498022.1"/>
    <property type="molecule type" value="Genomic_DNA"/>
</dbReference>
<keyword evidence="1" id="KW-0732">Signal</keyword>